<name>A0A7W9W7E5_ARMRO</name>
<evidence type="ECO:0000313" key="1">
    <source>
        <dbReference type="EMBL" id="MBB6051573.1"/>
    </source>
</evidence>
<protein>
    <recommendedName>
        <fullName evidence="3">SMI1/KNR4 family protein</fullName>
    </recommendedName>
</protein>
<gene>
    <name evidence="1" type="ORF">HNQ39_003383</name>
</gene>
<dbReference type="Proteomes" id="UP000520814">
    <property type="component" value="Unassembled WGS sequence"/>
</dbReference>
<proteinExistence type="predicted"/>
<keyword evidence="2" id="KW-1185">Reference proteome</keyword>
<evidence type="ECO:0000313" key="2">
    <source>
        <dbReference type="Proteomes" id="UP000520814"/>
    </source>
</evidence>
<organism evidence="1 2">
    <name type="scientific">Armatimonas rosea</name>
    <dbReference type="NCBI Taxonomy" id="685828"/>
    <lineage>
        <taxon>Bacteria</taxon>
        <taxon>Bacillati</taxon>
        <taxon>Armatimonadota</taxon>
        <taxon>Armatimonadia</taxon>
        <taxon>Armatimonadales</taxon>
        <taxon>Armatimonadaceae</taxon>
        <taxon>Armatimonas</taxon>
    </lineage>
</organism>
<comment type="caution">
    <text evidence="1">The sequence shown here is derived from an EMBL/GenBank/DDBJ whole genome shotgun (WGS) entry which is preliminary data.</text>
</comment>
<dbReference type="RefSeq" id="WP_184198785.1">
    <property type="nucleotide sequence ID" value="NZ_JACHGW010000003.1"/>
</dbReference>
<accession>A0A7W9W7E5</accession>
<dbReference type="EMBL" id="JACHGW010000003">
    <property type="protein sequence ID" value="MBB6051573.1"/>
    <property type="molecule type" value="Genomic_DNA"/>
</dbReference>
<reference evidence="1 2" key="1">
    <citation type="submission" date="2020-08" db="EMBL/GenBank/DDBJ databases">
        <title>Genomic Encyclopedia of Type Strains, Phase IV (KMG-IV): sequencing the most valuable type-strain genomes for metagenomic binning, comparative biology and taxonomic classification.</title>
        <authorList>
            <person name="Goeker M."/>
        </authorList>
    </citation>
    <scope>NUCLEOTIDE SEQUENCE [LARGE SCALE GENOMIC DNA]</scope>
    <source>
        <strain evidence="1 2">DSM 23562</strain>
    </source>
</reference>
<evidence type="ECO:0008006" key="3">
    <source>
        <dbReference type="Google" id="ProtNLM"/>
    </source>
</evidence>
<dbReference type="AlphaFoldDB" id="A0A7W9W7E5"/>
<sequence>MSVLELTKELKYQLLQAHPGLEQRLRPGLPPRDAVALAARYGVTLTDEALDFFSVLNGFYDPYAEPQQETHLYQGRFLESLEDALEHYHELWRRGEDKEEQALIFNAYQGEFFLFDSQALPPLRFLGEDSLFFYAFDLRGEGKPVWDMDDLSGLSVVFENLEAMLRTLTTLLAEGVLLFDQGEWGIEDSRAEREIMERCNSKSGD</sequence>